<feature type="compositionally biased region" description="Basic and acidic residues" evidence="1">
    <location>
        <begin position="31"/>
        <end position="49"/>
    </location>
</feature>
<feature type="region of interest" description="Disordered" evidence="1">
    <location>
        <begin position="1"/>
        <end position="66"/>
    </location>
</feature>
<organism evidence="2 3">
    <name type="scientific">Portunus trituberculatus</name>
    <name type="common">Swimming crab</name>
    <name type="synonym">Neptunus trituberculatus</name>
    <dbReference type="NCBI Taxonomy" id="210409"/>
    <lineage>
        <taxon>Eukaryota</taxon>
        <taxon>Metazoa</taxon>
        <taxon>Ecdysozoa</taxon>
        <taxon>Arthropoda</taxon>
        <taxon>Crustacea</taxon>
        <taxon>Multicrustacea</taxon>
        <taxon>Malacostraca</taxon>
        <taxon>Eumalacostraca</taxon>
        <taxon>Eucarida</taxon>
        <taxon>Decapoda</taxon>
        <taxon>Pleocyemata</taxon>
        <taxon>Brachyura</taxon>
        <taxon>Eubrachyura</taxon>
        <taxon>Portunoidea</taxon>
        <taxon>Portunidae</taxon>
        <taxon>Portuninae</taxon>
        <taxon>Portunus</taxon>
    </lineage>
</organism>
<comment type="caution">
    <text evidence="2">The sequence shown here is derived from an EMBL/GenBank/DDBJ whole genome shotgun (WGS) entry which is preliminary data.</text>
</comment>
<evidence type="ECO:0000313" key="2">
    <source>
        <dbReference type="EMBL" id="MPC20496.1"/>
    </source>
</evidence>
<name>A0A5B7DHA5_PORTR</name>
<keyword evidence="3" id="KW-1185">Reference proteome</keyword>
<accession>A0A5B7DHA5</accession>
<proteinExistence type="predicted"/>
<sequence>MPINTPSRAGCAKRTSSSFRLQTKTRPRRLVRIEESQRAEGAGGKDRYRPSLATRPPQNPPAADWAKNFRCPQKMIVSTVLVFASVRMSEDAA</sequence>
<protein>
    <submittedName>
        <fullName evidence="2">Uncharacterized protein</fullName>
    </submittedName>
</protein>
<gene>
    <name evidence="2" type="ORF">E2C01_013442</name>
</gene>
<reference evidence="2 3" key="1">
    <citation type="submission" date="2019-05" db="EMBL/GenBank/DDBJ databases">
        <title>Another draft genome of Portunus trituberculatus and its Hox gene families provides insights of decapod evolution.</title>
        <authorList>
            <person name="Jeong J.-H."/>
            <person name="Song I."/>
            <person name="Kim S."/>
            <person name="Choi T."/>
            <person name="Kim D."/>
            <person name="Ryu S."/>
            <person name="Kim W."/>
        </authorList>
    </citation>
    <scope>NUCLEOTIDE SEQUENCE [LARGE SCALE GENOMIC DNA]</scope>
    <source>
        <tissue evidence="2">Muscle</tissue>
    </source>
</reference>
<dbReference type="AlphaFoldDB" id="A0A5B7DHA5"/>
<dbReference type="Proteomes" id="UP000324222">
    <property type="component" value="Unassembled WGS sequence"/>
</dbReference>
<evidence type="ECO:0000256" key="1">
    <source>
        <dbReference type="SAM" id="MobiDB-lite"/>
    </source>
</evidence>
<evidence type="ECO:0000313" key="3">
    <source>
        <dbReference type="Proteomes" id="UP000324222"/>
    </source>
</evidence>
<dbReference type="EMBL" id="VSRR010000877">
    <property type="protein sequence ID" value="MPC20496.1"/>
    <property type="molecule type" value="Genomic_DNA"/>
</dbReference>